<dbReference type="RefSeq" id="WP_181471967.1">
    <property type="nucleotide sequence ID" value="NZ_JACEFG010000002.1"/>
</dbReference>
<dbReference type="Proteomes" id="UP000571017">
    <property type="component" value="Unassembled WGS sequence"/>
</dbReference>
<dbReference type="InterPro" id="IPR029058">
    <property type="entry name" value="AB_hydrolase_fold"/>
</dbReference>
<dbReference type="GO" id="GO:0016787">
    <property type="term" value="F:hydrolase activity"/>
    <property type="evidence" value="ECO:0007669"/>
    <property type="project" value="UniProtKB-KW"/>
</dbReference>
<dbReference type="Pfam" id="PF02450">
    <property type="entry name" value="LCAT"/>
    <property type="match status" value="1"/>
</dbReference>
<proteinExistence type="predicted"/>
<keyword evidence="1" id="KW-0378">Hydrolase</keyword>
<accession>A0A838CSS3</accession>
<dbReference type="EMBL" id="JACEFG010000002">
    <property type="protein sequence ID" value="MBA2174913.1"/>
    <property type="molecule type" value="Genomic_DNA"/>
</dbReference>
<dbReference type="PANTHER" id="PTHR37946">
    <property type="entry name" value="SLL1969 PROTEIN"/>
    <property type="match status" value="1"/>
</dbReference>
<dbReference type="PANTHER" id="PTHR37946:SF1">
    <property type="entry name" value="SLL1969 PROTEIN"/>
    <property type="match status" value="1"/>
</dbReference>
<dbReference type="GO" id="GO:0006629">
    <property type="term" value="P:lipid metabolic process"/>
    <property type="evidence" value="ECO:0007669"/>
    <property type="project" value="InterPro"/>
</dbReference>
<dbReference type="SUPFAM" id="SSF53474">
    <property type="entry name" value="alpha/beta-Hydrolases"/>
    <property type="match status" value="1"/>
</dbReference>
<sequence length="315" mass="35142">MSKKKIPIVFVPGLFGSMSDKIIPGTGGWSFGLAGMVYEPFVLVLESMGYKRNKDLFINFYDWSDPIDHSAYHYLRRTIAYAKKTTGSEKVNLIAHSMGGLVSRAYVQSSDYVDDVDQMILLCTPNAGSAPNYSYWSGGELPVPSTSINFVHSYMKGYVDYLALRYPPSKILAIHQHFKGLENILPGCDYGNYVIMNHQGKSFVNYGDMQTQNHFLDRLNANKEVIQQRKVDVTVIAGTNEETIKYLEVVPSPLSNHWADGKVVGAAYTNEGDGDACLESVFSLDGDHYTVEGTHIEVLYKCEDLLRKKLKSSTG</sequence>
<evidence type="ECO:0000313" key="1">
    <source>
        <dbReference type="EMBL" id="MBA2174913.1"/>
    </source>
</evidence>
<keyword evidence="2" id="KW-1185">Reference proteome</keyword>
<protein>
    <submittedName>
        <fullName evidence="1">Alpha/beta fold hydrolase</fullName>
    </submittedName>
</protein>
<comment type="caution">
    <text evidence="1">The sequence shown here is derived from an EMBL/GenBank/DDBJ whole genome shotgun (WGS) entry which is preliminary data.</text>
</comment>
<gene>
    <name evidence="1" type="ORF">H0266_08410</name>
</gene>
<dbReference type="InterPro" id="IPR003386">
    <property type="entry name" value="LACT/PDAT_acylTrfase"/>
</dbReference>
<evidence type="ECO:0000313" key="2">
    <source>
        <dbReference type="Proteomes" id="UP000571017"/>
    </source>
</evidence>
<name>A0A838CSS3_9BACI</name>
<reference evidence="1 2" key="1">
    <citation type="journal article" date="2004" name="Extremophiles">
        <title>Halobacillus locisalis sp. nov., a halophilic bacterium isolated from a marine solar saltern of the Yellow Sea in Korea.</title>
        <authorList>
            <person name="Yoon J.H."/>
            <person name="Kang K.H."/>
            <person name="Oh T.K."/>
            <person name="Park Y.H."/>
        </authorList>
    </citation>
    <scope>NUCLEOTIDE SEQUENCE [LARGE SCALE GENOMIC DNA]</scope>
    <source>
        <strain evidence="1 2">KCTC 3788</strain>
    </source>
</reference>
<dbReference type="AlphaFoldDB" id="A0A838CSS3"/>
<dbReference type="Gene3D" id="3.40.50.1820">
    <property type="entry name" value="alpha/beta hydrolase"/>
    <property type="match status" value="1"/>
</dbReference>
<dbReference type="GO" id="GO:0008374">
    <property type="term" value="F:O-acyltransferase activity"/>
    <property type="evidence" value="ECO:0007669"/>
    <property type="project" value="InterPro"/>
</dbReference>
<organism evidence="1 2">
    <name type="scientific">Halobacillus locisalis</name>
    <dbReference type="NCBI Taxonomy" id="220753"/>
    <lineage>
        <taxon>Bacteria</taxon>
        <taxon>Bacillati</taxon>
        <taxon>Bacillota</taxon>
        <taxon>Bacilli</taxon>
        <taxon>Bacillales</taxon>
        <taxon>Bacillaceae</taxon>
        <taxon>Halobacillus</taxon>
    </lineage>
</organism>